<keyword evidence="2" id="KW-1185">Reference proteome</keyword>
<reference evidence="1 2" key="1">
    <citation type="journal article" date="2018" name="Genome Biol. Evol.">
        <title>Multiple Roots of Fruiting Body Formation in Amoebozoa.</title>
        <authorList>
            <person name="Hillmann F."/>
            <person name="Forbes G."/>
            <person name="Novohradska S."/>
            <person name="Ferling I."/>
            <person name="Riege K."/>
            <person name="Groth M."/>
            <person name="Westermann M."/>
            <person name="Marz M."/>
            <person name="Spaller T."/>
            <person name="Winckler T."/>
            <person name="Schaap P."/>
            <person name="Glockner G."/>
        </authorList>
    </citation>
    <scope>NUCLEOTIDE SEQUENCE [LARGE SCALE GENOMIC DNA]</scope>
    <source>
        <strain evidence="1 2">Jena</strain>
    </source>
</reference>
<dbReference type="Proteomes" id="UP000241769">
    <property type="component" value="Unassembled WGS sequence"/>
</dbReference>
<sequence>MSAHGLSILTKNSDRRVQPVFSVQVAAPVPESELQIALLSQNNDLKETKKHLSNLQGAQVLELSVEKWSQSGPKGLWRDITSGRPQRMTQATTARPSGEPKEYLLATAQSFGLESRTECTVDCTISFVALKRHCLVIVAIGEVGLLRVSEYM</sequence>
<dbReference type="InParanoid" id="A0A2P6MRC8"/>
<dbReference type="EMBL" id="MDYQ01000482">
    <property type="protein sequence ID" value="PRP74236.1"/>
    <property type="molecule type" value="Genomic_DNA"/>
</dbReference>
<comment type="caution">
    <text evidence="1">The sequence shown here is derived from an EMBL/GenBank/DDBJ whole genome shotgun (WGS) entry which is preliminary data.</text>
</comment>
<organism evidence="1 2">
    <name type="scientific">Planoprotostelium fungivorum</name>
    <dbReference type="NCBI Taxonomy" id="1890364"/>
    <lineage>
        <taxon>Eukaryota</taxon>
        <taxon>Amoebozoa</taxon>
        <taxon>Evosea</taxon>
        <taxon>Variosea</taxon>
        <taxon>Cavosteliida</taxon>
        <taxon>Cavosteliaceae</taxon>
        <taxon>Planoprotostelium</taxon>
    </lineage>
</organism>
<accession>A0A2P6MRC8</accession>
<dbReference type="AlphaFoldDB" id="A0A2P6MRC8"/>
<name>A0A2P6MRC8_9EUKA</name>
<evidence type="ECO:0000313" key="1">
    <source>
        <dbReference type="EMBL" id="PRP74236.1"/>
    </source>
</evidence>
<protein>
    <submittedName>
        <fullName evidence="1">Uncharacterized protein</fullName>
    </submittedName>
</protein>
<gene>
    <name evidence="1" type="ORF">PROFUN_16242</name>
</gene>
<proteinExistence type="predicted"/>
<evidence type="ECO:0000313" key="2">
    <source>
        <dbReference type="Proteomes" id="UP000241769"/>
    </source>
</evidence>